<dbReference type="InterPro" id="IPR029035">
    <property type="entry name" value="DHS-like_NAD/FAD-binding_dom"/>
</dbReference>
<evidence type="ECO:0000256" key="1">
    <source>
        <dbReference type="ARBA" id="ARBA00012928"/>
    </source>
</evidence>
<dbReference type="RefSeq" id="XP_028527524.1">
    <property type="nucleotide sequence ID" value="XM_028670808.1"/>
</dbReference>
<keyword evidence="2" id="KW-0808">Transferase</keyword>
<proteinExistence type="inferred from homology"/>
<dbReference type="Proteomes" id="UP000220797">
    <property type="component" value="Unassembled WGS sequence"/>
</dbReference>
<gene>
    <name evidence="9" type="ORF">PGAL8A_00210600</name>
</gene>
<dbReference type="PANTHER" id="PTHR11085:SF12">
    <property type="entry name" value="NAD-DEPENDENT PROTEIN DEACYLASE SIRTUIN-6"/>
    <property type="match status" value="1"/>
</dbReference>
<dbReference type="AlphaFoldDB" id="A0A1J1GQ97"/>
<dbReference type="Gene3D" id="2.20.28.200">
    <property type="match status" value="1"/>
</dbReference>
<evidence type="ECO:0000256" key="6">
    <source>
        <dbReference type="ARBA" id="ARBA00038170"/>
    </source>
</evidence>
<sequence>MNYALRLSKNEYKGPLGEKEYFEDVEEEKKKIKELIEKIKTSNYIVVHAGAGISTSCGLQDFRGPTGIWTNEFLKEVKNKKKKQKQKKKCLEVKYDSSSNSSINYSINKKEKSDINFIKNEKKKKLDTNIKCEKDSEDNLDENISFTNVQDNAENLLNNNSKLLLNNDNLISKKRHNENCNINNLCENSKNTQLKETILNIKKEDPLEKFNKNKGSSDEEKIKIKKVHNDDNESNVTNFLSSEKFVIFGKRKKKVIDLHLALPSKTHIMIKELMNKNIIKFLITQNIDSLHYRCGTKFSKIAEIHGNIFIERCDFCGRRYLRDFVIPTISFKPTGSLCFLCSFPPVGICTDVLLDWNNSYEDFFHHNSIKHSQKADFHFCLGSSFYIVPASYYPSKKKFANKNSYSCLINYQKSFLSKEVNLNLHSNVNNVSDIIIKEFSLNPLSIRNAKIVIVRCQLSNFDLLYDNIITIKNMEKNSYKSEISKKKNNNYNENNSENEETENFSFTNMENNLNEEIHLNNGEDDLNKKKEINNTINNESHHNIFNNGQKNNNTFKEQIFLIKCSMIKNIKTVSTDSIYEVSIKKLDRIKGIWLIKSKSTCLLEVELWYNSFILLKLICSGYSSFIELNTWNVHVAYTYGDDIDDMDEGNNNKENFKNFNLYKNKYINDKSTEQFYENNSNKIENTDQRLLNDKNVKLNNNNINHDNSNSYDNFSGNLENYYISEILNEHVHVGYNPNNFLAESKVELLAILSRENLFKNECYMPFELPNSFKLLYNLFCIINKYNEEKISYTQNENNDKYEIFIKNFNLSKELNFYTNDFINSFIKKETYTNNNRYKFRERKKRKLFDYSSCSDENEEKRTFIFYDLYMSENKQTHKIKINKELVKNNLDNNNSLGDSYSYENNALRENNNLMKNVEIKKLIKINTKNDIEYTNTSKVRTIETCERKSHTKNCSSENEDNINNYDNVIGNKNYENNDNNMYNNENKVNHNKYSDEYIIKNDLNEQMILDEDIKGNNSVRKKLHKENFEANSNISDNKIDKYYIENYTNKENELKDNNFNSQLLFCPTIFINNKHKLGELVTRVPKYIKPKRIYTPYKKIKKDKRFSNTLQKCRYEIWQKKYNEIINNIDEEHMIDSTLYKELCYLPLWILNYVNDLFECL</sequence>
<evidence type="ECO:0000256" key="5">
    <source>
        <dbReference type="ARBA" id="ARBA00023027"/>
    </source>
</evidence>
<dbReference type="GeneID" id="39730633"/>
<dbReference type="EC" id="2.3.1.286" evidence="1"/>
<evidence type="ECO:0000256" key="4">
    <source>
        <dbReference type="ARBA" id="ARBA00022833"/>
    </source>
</evidence>
<keyword evidence="10" id="KW-1185">Reference proteome</keyword>
<dbReference type="GO" id="GO:0046872">
    <property type="term" value="F:metal ion binding"/>
    <property type="evidence" value="ECO:0007669"/>
    <property type="project" value="UniProtKB-KW"/>
</dbReference>
<feature type="binding site" evidence="7">
    <location>
        <position position="338"/>
    </location>
    <ligand>
        <name>Zn(2+)</name>
        <dbReference type="ChEBI" id="CHEBI:29105"/>
    </ligand>
</feature>
<feature type="binding site" evidence="7">
    <location>
        <position position="341"/>
    </location>
    <ligand>
        <name>Zn(2+)</name>
        <dbReference type="ChEBI" id="CHEBI:29105"/>
    </ligand>
</feature>
<dbReference type="SUPFAM" id="SSF52467">
    <property type="entry name" value="DHS-like NAD/FAD-binding domain"/>
    <property type="match status" value="1"/>
</dbReference>
<dbReference type="PANTHER" id="PTHR11085">
    <property type="entry name" value="NAD-DEPENDENT PROTEIN DEACYLASE SIRTUIN-5, MITOCHONDRIAL-RELATED"/>
    <property type="match status" value="1"/>
</dbReference>
<feature type="active site" description="Proton acceptor" evidence="7">
    <location>
        <position position="305"/>
    </location>
</feature>
<dbReference type="OMA" id="FCGRRYL"/>
<dbReference type="GO" id="GO:0000122">
    <property type="term" value="P:negative regulation of transcription by RNA polymerase II"/>
    <property type="evidence" value="ECO:0007669"/>
    <property type="project" value="TreeGrafter"/>
</dbReference>
<evidence type="ECO:0000256" key="7">
    <source>
        <dbReference type="PROSITE-ProRule" id="PRU00236"/>
    </source>
</evidence>
<dbReference type="InterPro" id="IPR026590">
    <property type="entry name" value="Ssirtuin_cat_dom"/>
</dbReference>
<evidence type="ECO:0000313" key="9">
    <source>
        <dbReference type="EMBL" id="CRG94709.1"/>
    </source>
</evidence>
<dbReference type="Pfam" id="PF02146">
    <property type="entry name" value="SIR2"/>
    <property type="match status" value="1"/>
</dbReference>
<evidence type="ECO:0000313" key="10">
    <source>
        <dbReference type="Proteomes" id="UP000220797"/>
    </source>
</evidence>
<dbReference type="VEuPathDB" id="PlasmoDB:PGAL8A_00210600"/>
<keyword evidence="3 7" id="KW-0479">Metal-binding</keyword>
<reference evidence="9" key="1">
    <citation type="submission" date="2015-04" db="EMBL/GenBank/DDBJ databases">
        <authorList>
            <consortium name="Pathogen Informatics"/>
        </authorList>
    </citation>
    <scope>NUCLEOTIDE SEQUENCE [LARGE SCALE GENOMIC DNA]</scope>
    <source>
        <strain evidence="9">8A</strain>
    </source>
</reference>
<dbReference type="GO" id="GO:0005634">
    <property type="term" value="C:nucleus"/>
    <property type="evidence" value="ECO:0007669"/>
    <property type="project" value="TreeGrafter"/>
</dbReference>
<comment type="caution">
    <text evidence="9">The sequence shown here is derived from an EMBL/GenBank/DDBJ whole genome shotgun (WGS) entry which is preliminary data.</text>
</comment>
<comment type="similarity">
    <text evidence="6">Belongs to the sirtuin family. Class IV subfamily.</text>
</comment>
<dbReference type="InterPro" id="IPR050134">
    <property type="entry name" value="NAD-dep_sirtuin_deacylases"/>
</dbReference>
<keyword evidence="4 7" id="KW-0862">Zinc</keyword>
<organism evidence="9 10">
    <name type="scientific">Plasmodium gallinaceum</name>
    <dbReference type="NCBI Taxonomy" id="5849"/>
    <lineage>
        <taxon>Eukaryota</taxon>
        <taxon>Sar</taxon>
        <taxon>Alveolata</taxon>
        <taxon>Apicomplexa</taxon>
        <taxon>Aconoidasida</taxon>
        <taxon>Haemosporida</taxon>
        <taxon>Plasmodiidae</taxon>
        <taxon>Plasmodium</taxon>
        <taxon>Plasmodium (Haemamoeba)</taxon>
    </lineage>
</organism>
<accession>A0A1J1GQ97</accession>
<keyword evidence="5" id="KW-0520">NAD</keyword>
<evidence type="ECO:0000256" key="2">
    <source>
        <dbReference type="ARBA" id="ARBA00022679"/>
    </source>
</evidence>
<dbReference type="GO" id="GO:0017136">
    <property type="term" value="F:histone deacetylase activity, NAD-dependent"/>
    <property type="evidence" value="ECO:0007669"/>
    <property type="project" value="TreeGrafter"/>
</dbReference>
<dbReference type="GO" id="GO:0003714">
    <property type="term" value="F:transcription corepressor activity"/>
    <property type="evidence" value="ECO:0007669"/>
    <property type="project" value="TreeGrafter"/>
</dbReference>
<dbReference type="EMBL" id="CVMV01000032">
    <property type="protein sequence ID" value="CRG94709.1"/>
    <property type="molecule type" value="Genomic_DNA"/>
</dbReference>
<name>A0A1J1GQ97_PLAGA</name>
<dbReference type="Gene3D" id="3.40.50.1220">
    <property type="entry name" value="TPP-binding domain"/>
    <property type="match status" value="2"/>
</dbReference>
<dbReference type="PROSITE" id="PS50305">
    <property type="entry name" value="SIRTUIN"/>
    <property type="match status" value="1"/>
</dbReference>
<feature type="binding site" evidence="7">
    <location>
        <position position="313"/>
    </location>
    <ligand>
        <name>Zn(2+)</name>
        <dbReference type="ChEBI" id="CHEBI:29105"/>
    </ligand>
</feature>
<evidence type="ECO:0000256" key="3">
    <source>
        <dbReference type="ARBA" id="ARBA00022723"/>
    </source>
</evidence>
<feature type="domain" description="Deacetylase sirtuin-type" evidence="8">
    <location>
        <begin position="25"/>
        <end position="447"/>
    </location>
</feature>
<feature type="binding site" evidence="7">
    <location>
        <position position="316"/>
    </location>
    <ligand>
        <name>Zn(2+)</name>
        <dbReference type="ChEBI" id="CHEBI:29105"/>
    </ligand>
</feature>
<evidence type="ECO:0000259" key="8">
    <source>
        <dbReference type="PROSITE" id="PS50305"/>
    </source>
</evidence>
<protein>
    <recommendedName>
        <fullName evidence="1">protein acetyllysine N-acetyltransferase</fullName>
        <ecNumber evidence="1">2.3.1.286</ecNumber>
    </recommendedName>
</protein>
<dbReference type="InterPro" id="IPR003000">
    <property type="entry name" value="Sirtuin"/>
</dbReference>
<dbReference type="OrthoDB" id="424302at2759"/>
<dbReference type="GO" id="GO:0070403">
    <property type="term" value="F:NAD+ binding"/>
    <property type="evidence" value="ECO:0007669"/>
    <property type="project" value="InterPro"/>
</dbReference>